<dbReference type="RefSeq" id="WP_161823886.1">
    <property type="nucleotide sequence ID" value="NZ_WVIC01000003.1"/>
</dbReference>
<dbReference type="EMBL" id="WVIC01000003">
    <property type="protein sequence ID" value="NCJ05420.1"/>
    <property type="molecule type" value="Genomic_DNA"/>
</dbReference>
<dbReference type="InterPro" id="IPR019587">
    <property type="entry name" value="Polyketide_cyclase/dehydratase"/>
</dbReference>
<comment type="caution">
    <text evidence="1">The sequence shown here is derived from an EMBL/GenBank/DDBJ whole genome shotgun (WGS) entry which is preliminary data.</text>
</comment>
<evidence type="ECO:0000313" key="1">
    <source>
        <dbReference type="EMBL" id="NCJ05420.1"/>
    </source>
</evidence>
<name>A0A8K2A6U5_9CYAN</name>
<proteinExistence type="predicted"/>
<evidence type="ECO:0000313" key="2">
    <source>
        <dbReference type="Proteomes" id="UP000607397"/>
    </source>
</evidence>
<gene>
    <name evidence="1" type="ORF">GS597_02600</name>
</gene>
<dbReference type="SUPFAM" id="SSF55961">
    <property type="entry name" value="Bet v1-like"/>
    <property type="match status" value="1"/>
</dbReference>
<accession>A0A8K2A6U5</accession>
<protein>
    <submittedName>
        <fullName evidence="1">Polyketide cyclase</fullName>
    </submittedName>
</protein>
<dbReference type="Gene3D" id="3.30.530.20">
    <property type="match status" value="1"/>
</dbReference>
<dbReference type="CDD" id="cd07824">
    <property type="entry name" value="SRPBCC_6"/>
    <property type="match status" value="1"/>
</dbReference>
<dbReference type="InterPro" id="IPR023393">
    <property type="entry name" value="START-like_dom_sf"/>
</dbReference>
<dbReference type="Proteomes" id="UP000607397">
    <property type="component" value="Unassembled WGS sequence"/>
</dbReference>
<reference evidence="1" key="1">
    <citation type="submission" date="2019-12" db="EMBL/GenBank/DDBJ databases">
        <title>High-Quality draft genome sequences of three cyanobacteria isolated from the limestone walls of the Old Cathedral of Coimbra.</title>
        <authorList>
            <person name="Tiago I."/>
            <person name="Soares F."/>
            <person name="Portugal A."/>
        </authorList>
    </citation>
    <scope>NUCLEOTIDE SEQUENCE [LARGE SCALE GENOMIC DNA]</scope>
    <source>
        <strain evidence="1">C</strain>
    </source>
</reference>
<dbReference type="Pfam" id="PF10604">
    <property type="entry name" value="Polyketide_cyc2"/>
    <property type="match status" value="1"/>
</dbReference>
<organism evidence="1 2">
    <name type="scientific">Petrachloros mirabilis ULC683</name>
    <dbReference type="NCBI Taxonomy" id="2781853"/>
    <lineage>
        <taxon>Bacteria</taxon>
        <taxon>Bacillati</taxon>
        <taxon>Cyanobacteriota</taxon>
        <taxon>Cyanophyceae</taxon>
        <taxon>Synechococcales</taxon>
        <taxon>Petrachlorosaceae</taxon>
        <taxon>Petrachloros</taxon>
        <taxon>Petrachloros mirabilis</taxon>
    </lineage>
</organism>
<keyword evidence="2" id="KW-1185">Reference proteome</keyword>
<dbReference type="AlphaFoldDB" id="A0A8K2A6U5"/>
<sequence>MADYQFVTHWQIAAPIQTVWDAIQDTEAWPRWWPAIASVEPLEAGDPNGLGAVQRLIWKTPLSYTLTFETRIVQIQAPERMEAIACGDVEGKGVWQLSPLPEGTAVTYTWTVRTTRFWMNGLAAIARPLLEWNHNIIMRQGGQGLAAYLNTDLLAMDSIATSAQKSSQYIP</sequence>